<name>A0AA89BLP4_PINIB</name>
<proteinExistence type="inferred from homology"/>
<feature type="region of interest" description="Disordered" evidence="5">
    <location>
        <begin position="33"/>
        <end position="102"/>
    </location>
</feature>
<dbReference type="InterPro" id="IPR009075">
    <property type="entry name" value="AcylCo_DH/oxidase_C"/>
</dbReference>
<dbReference type="SMART" id="SM00333">
    <property type="entry name" value="TUDOR"/>
    <property type="match status" value="1"/>
</dbReference>
<evidence type="ECO:0000256" key="1">
    <source>
        <dbReference type="ARBA" id="ARBA00009347"/>
    </source>
</evidence>
<dbReference type="Gene3D" id="3.30.1370.10">
    <property type="entry name" value="K Homology domain, type 1"/>
    <property type="match status" value="1"/>
</dbReference>
<feature type="transmembrane region" description="Helical" evidence="6">
    <location>
        <begin position="7"/>
        <end position="26"/>
    </location>
</feature>
<keyword evidence="6" id="KW-0812">Transmembrane</keyword>
<dbReference type="Gene3D" id="2.30.30.140">
    <property type="match status" value="1"/>
</dbReference>
<keyword evidence="3" id="KW-0274">FAD</keyword>
<dbReference type="Pfam" id="PF22217">
    <property type="entry name" value="ACDH-11_C"/>
    <property type="match status" value="1"/>
</dbReference>
<dbReference type="Pfam" id="PF18158">
    <property type="entry name" value="AidB_N"/>
    <property type="match status" value="1"/>
</dbReference>
<evidence type="ECO:0000259" key="7">
    <source>
        <dbReference type="PROSITE" id="PS50304"/>
    </source>
</evidence>
<dbReference type="PROSITE" id="PS50084">
    <property type="entry name" value="KH_TYPE_1"/>
    <property type="match status" value="1"/>
</dbReference>
<organism evidence="8 9">
    <name type="scientific">Pinctada imbricata</name>
    <name type="common">Atlantic pearl-oyster</name>
    <name type="synonym">Pinctada martensii</name>
    <dbReference type="NCBI Taxonomy" id="66713"/>
    <lineage>
        <taxon>Eukaryota</taxon>
        <taxon>Metazoa</taxon>
        <taxon>Spiralia</taxon>
        <taxon>Lophotrochozoa</taxon>
        <taxon>Mollusca</taxon>
        <taxon>Bivalvia</taxon>
        <taxon>Autobranchia</taxon>
        <taxon>Pteriomorphia</taxon>
        <taxon>Pterioida</taxon>
        <taxon>Pterioidea</taxon>
        <taxon>Pteriidae</taxon>
        <taxon>Pinctada</taxon>
    </lineage>
</organism>
<dbReference type="InterPro" id="IPR002999">
    <property type="entry name" value="Tudor"/>
</dbReference>
<keyword evidence="9" id="KW-1185">Reference proteome</keyword>
<dbReference type="Pfam" id="PF02770">
    <property type="entry name" value="Acyl-CoA_dh_M"/>
    <property type="match status" value="1"/>
</dbReference>
<dbReference type="InterPro" id="IPR052904">
    <property type="entry name" value="Acyl-CoA_dehydrogenase-like"/>
</dbReference>
<feature type="compositionally biased region" description="Basic and acidic residues" evidence="5">
    <location>
        <begin position="290"/>
        <end position="304"/>
    </location>
</feature>
<reference evidence="8" key="1">
    <citation type="submission" date="2019-08" db="EMBL/GenBank/DDBJ databases">
        <title>The improved chromosome-level genome for the pearl oyster Pinctada fucata martensii using PacBio sequencing and Hi-C.</title>
        <authorList>
            <person name="Zheng Z."/>
        </authorList>
    </citation>
    <scope>NUCLEOTIDE SEQUENCE</scope>
    <source>
        <strain evidence="8">ZZ-2019</strain>
        <tissue evidence="8">Adductor muscle</tissue>
    </source>
</reference>
<evidence type="ECO:0000313" key="9">
    <source>
        <dbReference type="Proteomes" id="UP001186944"/>
    </source>
</evidence>
<sequence>MRNLRGILTVSIPVVSGLLFGFLWYFGRKKPKQKPIEPLKPDSENHDKTKTTNSVNIPHCSSPAASRKRKACQISREGNKEEGDQNDSVDEEMEGAEEKMPLMESEEISFLKSLEEEVLESSAIPNTESTAFVDMTQNNETFEEKNKSESKAAEISEESVVVEKIVPVSHTLSDKGRELSLNSGDVEKSVSKSCCEQVIPVNETILECDKSVLLNDAFMTTGISEQSIVSEDRPGKVEDLSLSTSRIEEPLLESTMIDNSPDRTNTESQKAKSGSPEHRRKTRTSGSSDHMTENVMDRDIRDSSSESSNDSGKGRSVAGTLSPGAGHSTPTGSASPSQLTYHFNFPSFECGRLIGRNGRNINIIKEKSGANISLTANPFTTEYQLCVVEGNQKQIDIALDCISRKFPEVDLTPIALPNKDSSLPQAPVLMPEIMQVIPDIAQLNLPEGVSVDVVVSSIVDTGHLFLQQPTHPSFPSLERLNQFMNVCYHQNGVVPQLPRPIEIGVICAAPLMDTWYRAQITAVYDDTDECDIKYVDYGGFSRTTGSSLRQIRSDFMTLPFQACECYLGNVTPLQDEEYFSGESAAVLEELTQGKMLQAQVVGRSDDGVPYVHIYQINGDKVFKSFEGDLERFGQRVATEINELGLQCEREPPRVEHYDAWGRRVDRLITSPAWRKQHDIAAEEGLITIAYERQFKEWSRLYQMAKLYLFSPSSGLYSCPLAMTDGAAKIIEGISKDYPWLMNGPYQHLVSRDPSQFWTSGQWMTERGGGSDVASGTETYAIAQGDGSYHLHGYKWFSSATDSDMTFTLARVVDNEGQFVKGTKGLSLFYLETRDKNGDTNGIHIQKLKNKLGTRQLPTAELLLDGAVAFKVSDEGRGVAGISNMLTISRLHNSMSSASIMRRILNLARDYATRRRAFGNLLKDYPLHIQTLARLEVEARAATLLTLEIARYLGREDNGIATEQDQMMIRLLTPLAKLYTGKQAMSVVSEGIESFGGQGYIEDTGIPVMLRDAQVLTIWEGTTNILSLDVLRAVIKTQGKVLMAFKSDVDEKLKAAESQTQLTDDVNRVRTALDNVIEFAVQNQDKMELAARDFSFSLARIYIGALLLDHAVGCGMRPTDIYMAKRWCEKDLCLVLTNNSSQQYDDAVKQQDFSLVFEDYTQTDRL</sequence>
<evidence type="ECO:0000256" key="3">
    <source>
        <dbReference type="ARBA" id="ARBA00022827"/>
    </source>
</evidence>
<dbReference type="PANTHER" id="PTHR42707">
    <property type="entry name" value="ACYL-COA DEHYDROGENASE"/>
    <property type="match status" value="1"/>
</dbReference>
<evidence type="ECO:0000256" key="6">
    <source>
        <dbReference type="SAM" id="Phobius"/>
    </source>
</evidence>
<dbReference type="InterPro" id="IPR036612">
    <property type="entry name" value="KH_dom_type_1_sf"/>
</dbReference>
<protein>
    <recommendedName>
        <fullName evidence="7">Tudor domain-containing protein</fullName>
    </recommendedName>
</protein>
<dbReference type="Pfam" id="PF00441">
    <property type="entry name" value="Acyl-CoA_dh_1"/>
    <property type="match status" value="1"/>
</dbReference>
<dbReference type="InterPro" id="IPR004088">
    <property type="entry name" value="KH_dom_type_1"/>
</dbReference>
<dbReference type="EMBL" id="VSWD01000013">
    <property type="protein sequence ID" value="KAK3084005.1"/>
    <property type="molecule type" value="Genomic_DNA"/>
</dbReference>
<dbReference type="InterPro" id="IPR036250">
    <property type="entry name" value="AcylCo_DH-like_C"/>
</dbReference>
<feature type="compositionally biased region" description="Low complexity" evidence="5">
    <location>
        <begin position="305"/>
        <end position="316"/>
    </location>
</feature>
<keyword evidence="6" id="KW-0472">Membrane</keyword>
<dbReference type="SUPFAM" id="SSF63748">
    <property type="entry name" value="Tudor/PWWP/MBT"/>
    <property type="match status" value="1"/>
</dbReference>
<evidence type="ECO:0000256" key="2">
    <source>
        <dbReference type="ARBA" id="ARBA00022630"/>
    </source>
</evidence>
<dbReference type="GO" id="GO:0003995">
    <property type="term" value="F:acyl-CoA dehydrogenase activity"/>
    <property type="evidence" value="ECO:0007669"/>
    <property type="project" value="TreeGrafter"/>
</dbReference>
<accession>A0AA89BLP4</accession>
<keyword evidence="6" id="KW-1133">Transmembrane helix</keyword>
<evidence type="ECO:0000256" key="4">
    <source>
        <dbReference type="PROSITE-ProRule" id="PRU00117"/>
    </source>
</evidence>
<dbReference type="InterPro" id="IPR053998">
    <property type="entry name" value="ACDH-11_C"/>
</dbReference>
<dbReference type="InterPro" id="IPR004087">
    <property type="entry name" value="KH_dom"/>
</dbReference>
<dbReference type="SUPFAM" id="SSF47203">
    <property type="entry name" value="Acyl-CoA dehydrogenase C-terminal domain-like"/>
    <property type="match status" value="1"/>
</dbReference>
<gene>
    <name evidence="8" type="ORF">FSP39_006649</name>
</gene>
<keyword evidence="4" id="KW-0694">RNA-binding</keyword>
<dbReference type="CDD" id="cd20407">
    <property type="entry name" value="Tudor_AKAP1"/>
    <property type="match status" value="1"/>
</dbReference>
<evidence type="ECO:0000256" key="5">
    <source>
        <dbReference type="SAM" id="MobiDB-lite"/>
    </source>
</evidence>
<dbReference type="InterPro" id="IPR047368">
    <property type="entry name" value="KH-I_AKAP1"/>
</dbReference>
<feature type="compositionally biased region" description="Basic and acidic residues" evidence="5">
    <location>
        <begin position="34"/>
        <end position="50"/>
    </location>
</feature>
<dbReference type="AlphaFoldDB" id="A0AA89BLP4"/>
<feature type="compositionally biased region" description="Acidic residues" evidence="5">
    <location>
        <begin position="84"/>
        <end position="95"/>
    </location>
</feature>
<dbReference type="Gene3D" id="6.10.250.600">
    <property type="match status" value="1"/>
</dbReference>
<dbReference type="Gene3D" id="2.40.50.90">
    <property type="match status" value="1"/>
</dbReference>
<dbReference type="SUPFAM" id="SSF56645">
    <property type="entry name" value="Acyl-CoA dehydrogenase NM domain-like"/>
    <property type="match status" value="1"/>
</dbReference>
<dbReference type="Pfam" id="PF00567">
    <property type="entry name" value="TUDOR"/>
    <property type="match status" value="1"/>
</dbReference>
<keyword evidence="2" id="KW-0285">Flavoprotein</keyword>
<dbReference type="GO" id="GO:0005739">
    <property type="term" value="C:mitochondrion"/>
    <property type="evidence" value="ECO:0007669"/>
    <property type="project" value="UniProtKB-ARBA"/>
</dbReference>
<dbReference type="Gene3D" id="2.40.110.20">
    <property type="match status" value="1"/>
</dbReference>
<dbReference type="InterPro" id="IPR006091">
    <property type="entry name" value="Acyl-CoA_Oxase/DH_mid-dom"/>
</dbReference>
<dbReference type="PANTHER" id="PTHR42707:SF2">
    <property type="entry name" value="ACD11 DEHYDROGENASE"/>
    <property type="match status" value="1"/>
</dbReference>
<dbReference type="Gene3D" id="1.20.140.10">
    <property type="entry name" value="Butyryl-CoA Dehydrogenase, subunit A, domain 3"/>
    <property type="match status" value="1"/>
</dbReference>
<dbReference type="Proteomes" id="UP001186944">
    <property type="component" value="Unassembled WGS sequence"/>
</dbReference>
<feature type="compositionally biased region" description="Basic and acidic residues" evidence="5">
    <location>
        <begin position="230"/>
        <end position="239"/>
    </location>
</feature>
<evidence type="ECO:0000313" key="8">
    <source>
        <dbReference type="EMBL" id="KAK3084005.1"/>
    </source>
</evidence>
<dbReference type="SUPFAM" id="SSF54791">
    <property type="entry name" value="Eukaryotic type KH-domain (KH-domain type I)"/>
    <property type="match status" value="1"/>
</dbReference>
<comment type="caution">
    <text evidence="8">The sequence shown here is derived from an EMBL/GenBank/DDBJ whole genome shotgun (WGS) entry which is preliminary data.</text>
</comment>
<feature type="domain" description="Tudor" evidence="7">
    <location>
        <begin position="500"/>
        <end position="558"/>
    </location>
</feature>
<dbReference type="CDD" id="cd22395">
    <property type="entry name" value="KH-I_AKAP1"/>
    <property type="match status" value="1"/>
</dbReference>
<dbReference type="InterPro" id="IPR035437">
    <property type="entry name" value="SNase_OB-fold_sf"/>
</dbReference>
<dbReference type="GO" id="GO:0003723">
    <property type="term" value="F:RNA binding"/>
    <property type="evidence" value="ECO:0007669"/>
    <property type="project" value="UniProtKB-UniRule"/>
</dbReference>
<dbReference type="InterPro" id="IPR041504">
    <property type="entry name" value="AidB_N"/>
</dbReference>
<dbReference type="Pfam" id="PF00013">
    <property type="entry name" value="KH_1"/>
    <property type="match status" value="1"/>
</dbReference>
<dbReference type="InterPro" id="IPR009100">
    <property type="entry name" value="AcylCoA_DH/oxidase_NM_dom_sf"/>
</dbReference>
<dbReference type="InterPro" id="IPR047367">
    <property type="entry name" value="Tudor_AKAP1"/>
</dbReference>
<comment type="similarity">
    <text evidence="1">Belongs to the acyl-CoA dehydrogenase family.</text>
</comment>
<dbReference type="SMART" id="SM00322">
    <property type="entry name" value="KH"/>
    <property type="match status" value="1"/>
</dbReference>
<dbReference type="PROSITE" id="PS50304">
    <property type="entry name" value="TUDOR"/>
    <property type="match status" value="1"/>
</dbReference>
<feature type="region of interest" description="Disordered" evidence="5">
    <location>
        <begin position="227"/>
        <end position="336"/>
    </location>
</feature>